<keyword evidence="4" id="KW-1185">Reference proteome</keyword>
<dbReference type="RefSeq" id="WP_011831738.1">
    <property type="nucleotide sequence ID" value="NC_008826.1"/>
</dbReference>
<evidence type="ECO:0000256" key="2">
    <source>
        <dbReference type="SAM" id="SignalP"/>
    </source>
</evidence>
<feature type="signal peptide" evidence="2">
    <location>
        <begin position="1"/>
        <end position="25"/>
    </location>
</feature>
<keyword evidence="3" id="KW-0614">Plasmid</keyword>
<dbReference type="AlphaFoldDB" id="A2SNL1"/>
<evidence type="ECO:0000256" key="1">
    <source>
        <dbReference type="SAM" id="Coils"/>
    </source>
</evidence>
<dbReference type="Proteomes" id="UP000000366">
    <property type="component" value="Plasmid RPME01"/>
</dbReference>
<feature type="coiled-coil region" evidence="1">
    <location>
        <begin position="123"/>
        <end position="150"/>
    </location>
</feature>
<gene>
    <name evidence="3" type="primary">traH</name>
    <name evidence="3" type="ordered locus">Mpe_B0375</name>
</gene>
<accession>A2SNL1</accession>
<keyword evidence="1" id="KW-0175">Coiled coil</keyword>
<reference evidence="3 4" key="1">
    <citation type="journal article" date="2007" name="J. Bacteriol.">
        <title>Whole-genome analysis of the methyl tert-butyl ether-degrading beta-proteobacterium Methylibium petroleiphilum PM1.</title>
        <authorList>
            <person name="Kane S.R."/>
            <person name="Chakicherla A.Y."/>
            <person name="Chain P.S.G."/>
            <person name="Schmidt R."/>
            <person name="Shin M.W."/>
            <person name="Legler T.C."/>
            <person name="Scow K.M."/>
            <person name="Larimer F.W."/>
            <person name="Lucas S.M."/>
            <person name="Richardson P.M."/>
            <person name="Hristova K.R."/>
        </authorList>
    </citation>
    <scope>NUCLEOTIDE SEQUENCE [LARGE SCALE GENOMIC DNA]</scope>
    <source>
        <strain evidence="4">ATCC BAA-1232 / LMG 22953 / PM1</strain>
        <plasmid evidence="3 4">RPME01</plasmid>
    </source>
</reference>
<dbReference type="KEGG" id="mpt:Mpe_B0375"/>
<keyword evidence="2" id="KW-0732">Signal</keyword>
<dbReference type="HOGENOM" id="CLU_038342_0_0_4"/>
<dbReference type="InterPro" id="IPR010927">
    <property type="entry name" value="T4SS_TraH"/>
</dbReference>
<feature type="chain" id="PRO_5002645648" evidence="2">
    <location>
        <begin position="26"/>
        <end position="481"/>
    </location>
</feature>
<evidence type="ECO:0000313" key="4">
    <source>
        <dbReference type="Proteomes" id="UP000000366"/>
    </source>
</evidence>
<proteinExistence type="predicted"/>
<name>A2SNL1_METPP</name>
<evidence type="ECO:0000313" key="3">
    <source>
        <dbReference type="EMBL" id="ABM97150.1"/>
    </source>
</evidence>
<protein>
    <submittedName>
        <fullName evidence="3">Sex pilus assembly protein</fullName>
    </submittedName>
</protein>
<dbReference type="EMBL" id="CP000556">
    <property type="protein sequence ID" value="ABM97150.1"/>
    <property type="molecule type" value="Genomic_DNA"/>
</dbReference>
<dbReference type="eggNOG" id="ENOG502ZB1J">
    <property type="taxonomic scope" value="Bacteria"/>
</dbReference>
<sequence>MKINLRILAAATALAASLFASPAHAGLQDALDGMFMSNSTAPQAFSSQSRGGFVGGSVAMRTPVRNINLVAFDPPRLAAGCGGIDMFGGSFSFINADQLVALFRQIAANSVGLAFKAAIDYINPALGKQMQEFQAKMQALNENMRNTCAIANQVVKSFSDPSARKDMVDGATAAAEAAKGGFDDLWSGMTSFFTTPNSATRTADAGGYCAECGNPVWKALVSSNSGVLLGDPTTSTDSNANRTNEIIMSLMGTVIMSTTKADTTTTGGVTQKDTGTVKPYLLTLFDLRDGSSSGKPFKIWTCSDGYAKHQCTQLTETAVTFDGMKGYVNKMLFGYADGLASGVPTAGSIIGKLESCSTTSCGFTQAQKDFLNSVQTPTLALVRKVQAVPGASQHVATRLVDQIANEIAVKYGEAAVRAIRMSFTEGKFPKPPEIVEAEKQRLAELSELRQENTKLTEQTMAVRAYVAAVVSDNPAVFARIK</sequence>
<dbReference type="Pfam" id="PF06122">
    <property type="entry name" value="TraH"/>
    <property type="match status" value="1"/>
</dbReference>
<organism evidence="3 4">
    <name type="scientific">Methylibium petroleiphilum (strain ATCC BAA-1232 / LMG 22953 / PM1)</name>
    <dbReference type="NCBI Taxonomy" id="420662"/>
    <lineage>
        <taxon>Bacteria</taxon>
        <taxon>Pseudomonadati</taxon>
        <taxon>Pseudomonadota</taxon>
        <taxon>Betaproteobacteria</taxon>
        <taxon>Burkholderiales</taxon>
        <taxon>Sphaerotilaceae</taxon>
        <taxon>Methylibium</taxon>
    </lineage>
</organism>
<geneLocation type="plasmid" evidence="3 4">
    <name>RPME01</name>
</geneLocation>